<dbReference type="AlphaFoldDB" id="A0A423NU66"/>
<dbReference type="InterPro" id="IPR000847">
    <property type="entry name" value="LysR_HTH_N"/>
</dbReference>
<evidence type="ECO:0000256" key="3">
    <source>
        <dbReference type="ARBA" id="ARBA00023125"/>
    </source>
</evidence>
<keyword evidence="4" id="KW-0804">Transcription</keyword>
<dbReference type="GO" id="GO:0003700">
    <property type="term" value="F:DNA-binding transcription factor activity"/>
    <property type="evidence" value="ECO:0007669"/>
    <property type="project" value="InterPro"/>
</dbReference>
<dbReference type="Pfam" id="PF00126">
    <property type="entry name" value="HTH_1"/>
    <property type="match status" value="1"/>
</dbReference>
<comment type="caution">
    <text evidence="6">The sequence shown here is derived from an EMBL/GenBank/DDBJ whole genome shotgun (WGS) entry which is preliminary data.</text>
</comment>
<sequence>MHFDLTDLRLYLHILDTGNITAGAVRSHLSLAAASARIRAMEASLGAEFLERGRRGVTPTPAGKALARHARILLQQAERLQQELAEYAQGVKGQVRLLCNTTAITEYLPEVLADFLRSHPNLDIDLQELPSARITHALREGAAVLGIVSDAVDSNGLQTQAFRDDPLVLILPLDHPLSDAAEVSFSDALQHDFVGLSADSALAIYLEEQALHSGARMQVRIRADGFDGAMRMVARGAGLAIVPLAAVERATVEHFKCVALNEPWARRTLMLCARDFAALPGYAQALLQALTAARVSEHSDVDPRQLSDNRAL</sequence>
<dbReference type="EMBL" id="MOCA01000003">
    <property type="protein sequence ID" value="ROO01758.1"/>
    <property type="molecule type" value="Genomic_DNA"/>
</dbReference>
<dbReference type="PANTHER" id="PTHR30419:SF2">
    <property type="entry name" value="LYSR FAMILY TRANSCRIPTIONAL REGULATOR"/>
    <property type="match status" value="1"/>
</dbReference>
<name>A0A423NU66_9PSED</name>
<reference evidence="6 7" key="1">
    <citation type="submission" date="2016-10" db="EMBL/GenBank/DDBJ databases">
        <title>Comparative genome analysis of multiple Pseudomonas spp. focuses on biocontrol and plant growth promoting traits.</title>
        <authorList>
            <person name="Tao X.-Y."/>
            <person name="Taylor C.G."/>
        </authorList>
    </citation>
    <scope>NUCLEOTIDE SEQUENCE [LARGE SCALE GENOMIC DNA]</scope>
    <source>
        <strain evidence="6 7">36B3</strain>
    </source>
</reference>
<gene>
    <name evidence="6" type="ORF">BK674_07470</name>
</gene>
<dbReference type="PROSITE" id="PS50931">
    <property type="entry name" value="HTH_LYSR"/>
    <property type="match status" value="1"/>
</dbReference>
<dbReference type="Pfam" id="PF03466">
    <property type="entry name" value="LysR_substrate"/>
    <property type="match status" value="1"/>
</dbReference>
<comment type="similarity">
    <text evidence="1">Belongs to the LysR transcriptional regulatory family.</text>
</comment>
<dbReference type="SUPFAM" id="SSF46785">
    <property type="entry name" value="Winged helix' DNA-binding domain"/>
    <property type="match status" value="1"/>
</dbReference>
<dbReference type="SUPFAM" id="SSF53850">
    <property type="entry name" value="Periplasmic binding protein-like II"/>
    <property type="match status" value="1"/>
</dbReference>
<evidence type="ECO:0000259" key="5">
    <source>
        <dbReference type="PROSITE" id="PS50931"/>
    </source>
</evidence>
<dbReference type="InterPro" id="IPR036390">
    <property type="entry name" value="WH_DNA-bd_sf"/>
</dbReference>
<evidence type="ECO:0000313" key="6">
    <source>
        <dbReference type="EMBL" id="ROO01758.1"/>
    </source>
</evidence>
<dbReference type="GO" id="GO:0005829">
    <property type="term" value="C:cytosol"/>
    <property type="evidence" value="ECO:0007669"/>
    <property type="project" value="TreeGrafter"/>
</dbReference>
<dbReference type="InterPro" id="IPR036388">
    <property type="entry name" value="WH-like_DNA-bd_sf"/>
</dbReference>
<dbReference type="Gene3D" id="3.40.190.290">
    <property type="match status" value="1"/>
</dbReference>
<keyword evidence="3" id="KW-0238">DNA-binding</keyword>
<organism evidence="6 7">
    <name type="scientific">Pseudomonas moraviensis</name>
    <dbReference type="NCBI Taxonomy" id="321662"/>
    <lineage>
        <taxon>Bacteria</taxon>
        <taxon>Pseudomonadati</taxon>
        <taxon>Pseudomonadota</taxon>
        <taxon>Gammaproteobacteria</taxon>
        <taxon>Pseudomonadales</taxon>
        <taxon>Pseudomonadaceae</taxon>
        <taxon>Pseudomonas</taxon>
    </lineage>
</organism>
<dbReference type="Gene3D" id="1.10.10.10">
    <property type="entry name" value="Winged helix-like DNA-binding domain superfamily/Winged helix DNA-binding domain"/>
    <property type="match status" value="1"/>
</dbReference>
<dbReference type="InterPro" id="IPR050950">
    <property type="entry name" value="HTH-type_LysR_regulators"/>
</dbReference>
<evidence type="ECO:0000256" key="4">
    <source>
        <dbReference type="ARBA" id="ARBA00023163"/>
    </source>
</evidence>
<dbReference type="InterPro" id="IPR005119">
    <property type="entry name" value="LysR_subst-bd"/>
</dbReference>
<evidence type="ECO:0000313" key="7">
    <source>
        <dbReference type="Proteomes" id="UP000284207"/>
    </source>
</evidence>
<keyword evidence="2" id="KW-0805">Transcription regulation</keyword>
<proteinExistence type="inferred from homology"/>
<evidence type="ECO:0000256" key="1">
    <source>
        <dbReference type="ARBA" id="ARBA00009437"/>
    </source>
</evidence>
<protein>
    <submittedName>
        <fullName evidence="6">LysR family transcriptional regulator</fullName>
    </submittedName>
</protein>
<evidence type="ECO:0000256" key="2">
    <source>
        <dbReference type="ARBA" id="ARBA00023015"/>
    </source>
</evidence>
<dbReference type="Proteomes" id="UP000284207">
    <property type="component" value="Unassembled WGS sequence"/>
</dbReference>
<dbReference type="RefSeq" id="WP_123418267.1">
    <property type="nucleotide sequence ID" value="NZ_MOCA01000003.1"/>
</dbReference>
<dbReference type="PANTHER" id="PTHR30419">
    <property type="entry name" value="HTH-TYPE TRANSCRIPTIONAL REGULATOR YBHD"/>
    <property type="match status" value="1"/>
</dbReference>
<accession>A0A423NU66</accession>
<dbReference type="CDD" id="cd08421">
    <property type="entry name" value="PBP2_LTTR_like_1"/>
    <property type="match status" value="1"/>
</dbReference>
<feature type="domain" description="HTH lysR-type" evidence="5">
    <location>
        <begin position="3"/>
        <end position="60"/>
    </location>
</feature>
<dbReference type="GO" id="GO:0003677">
    <property type="term" value="F:DNA binding"/>
    <property type="evidence" value="ECO:0007669"/>
    <property type="project" value="UniProtKB-KW"/>
</dbReference>